<evidence type="ECO:0000256" key="2">
    <source>
        <dbReference type="ARBA" id="ARBA00004691"/>
    </source>
</evidence>
<reference evidence="14 15" key="1">
    <citation type="submission" date="2016-11" db="EMBL/GenBank/DDBJ databases">
        <authorList>
            <person name="Jaros S."/>
            <person name="Januszkiewicz K."/>
            <person name="Wedrychowicz H."/>
        </authorList>
    </citation>
    <scope>NUCLEOTIDE SEQUENCE [LARGE SCALE GENOMIC DNA]</scope>
    <source>
        <strain evidence="14 15">DSM 44666</strain>
    </source>
</reference>
<evidence type="ECO:0000256" key="3">
    <source>
        <dbReference type="ARBA" id="ARBA00011245"/>
    </source>
</evidence>
<evidence type="ECO:0000256" key="6">
    <source>
        <dbReference type="ARBA" id="ARBA00022691"/>
    </source>
</evidence>
<dbReference type="EC" id="2.4.99.17" evidence="10 13"/>
<dbReference type="NCBIfam" id="NF001140">
    <property type="entry name" value="PRK00147.1"/>
    <property type="match status" value="1"/>
</dbReference>
<dbReference type="EMBL" id="FQVL01000001">
    <property type="protein sequence ID" value="SHE47048.1"/>
    <property type="molecule type" value="Genomic_DNA"/>
</dbReference>
<dbReference type="NCBIfam" id="TIGR00113">
    <property type="entry name" value="queA"/>
    <property type="match status" value="1"/>
</dbReference>
<comment type="similarity">
    <text evidence="9 13">Belongs to the QueA family.</text>
</comment>
<name>A0A1M4TRK8_9BACL</name>
<comment type="function">
    <text evidence="13">Transfers and isomerizes the ribose moiety from AdoMet to the 7-aminomethyl group of 7-deazaguanine (preQ1-tRNA) to give epoxyqueuosine (oQ-tRNA).</text>
</comment>
<organism evidence="14 15">
    <name type="scientific">Seinonella peptonophila</name>
    <dbReference type="NCBI Taxonomy" id="112248"/>
    <lineage>
        <taxon>Bacteria</taxon>
        <taxon>Bacillati</taxon>
        <taxon>Bacillota</taxon>
        <taxon>Bacilli</taxon>
        <taxon>Bacillales</taxon>
        <taxon>Thermoactinomycetaceae</taxon>
        <taxon>Seinonella</taxon>
    </lineage>
</organism>
<dbReference type="SUPFAM" id="SSF111337">
    <property type="entry name" value="QueA-like"/>
    <property type="match status" value="1"/>
</dbReference>
<evidence type="ECO:0000313" key="14">
    <source>
        <dbReference type="EMBL" id="SHE47048.1"/>
    </source>
</evidence>
<evidence type="ECO:0000256" key="5">
    <source>
        <dbReference type="ARBA" id="ARBA00022679"/>
    </source>
</evidence>
<sequence>MDIAEFDFHLPKELIAQKPISERSQSRLLVLNRETGEREHTIFAQLPHYLREGDLLVLNNTRVRPARLIGIKQETGAKIELLLLQPLGEDRWEALVKPARRVKKGTVIQFGNGELVAIAEQESKVDGGRLFRLEYDPQRSIEELFEELGKVPLPPYIHEELNDPERYQTVYSYEVGSAAAPTAGLHFTHVLLDQCNQKGVDVAFLTLHVGLGTFRPVSVSKIEEHKMHAEFFQISQQTLEKIKRTKKRGGRVIAVGTTAVRTLETIGMQIDHVKGDQSGWTDIFIYPGYQFQIVDGMITNFHLPKSTLLMLVSAFCSRERILTAYQEAIDRRYRFFSFGDAMFIY</sequence>
<comment type="catalytic activity">
    <reaction evidence="8 13">
        <text>7-aminomethyl-7-carbaguanosine(34) in tRNA + S-adenosyl-L-methionine = epoxyqueuosine(34) in tRNA + adenine + L-methionine + 2 H(+)</text>
        <dbReference type="Rhea" id="RHEA:32155"/>
        <dbReference type="Rhea" id="RHEA-COMP:10342"/>
        <dbReference type="Rhea" id="RHEA-COMP:18582"/>
        <dbReference type="ChEBI" id="CHEBI:15378"/>
        <dbReference type="ChEBI" id="CHEBI:16708"/>
        <dbReference type="ChEBI" id="CHEBI:57844"/>
        <dbReference type="ChEBI" id="CHEBI:59789"/>
        <dbReference type="ChEBI" id="CHEBI:82833"/>
        <dbReference type="ChEBI" id="CHEBI:194443"/>
        <dbReference type="EC" id="2.4.99.17"/>
    </reaction>
</comment>
<comment type="subunit">
    <text evidence="3 13">Monomer.</text>
</comment>
<evidence type="ECO:0000256" key="1">
    <source>
        <dbReference type="ARBA" id="ARBA00004496"/>
    </source>
</evidence>
<dbReference type="InterPro" id="IPR036100">
    <property type="entry name" value="QueA_sf"/>
</dbReference>
<evidence type="ECO:0000256" key="10">
    <source>
        <dbReference type="ARBA" id="ARBA00066503"/>
    </source>
</evidence>
<keyword evidence="4 13" id="KW-0963">Cytoplasm</keyword>
<keyword evidence="7 13" id="KW-0671">Queuosine biosynthesis</keyword>
<keyword evidence="15" id="KW-1185">Reference proteome</keyword>
<accession>A0A1M4TRK8</accession>
<evidence type="ECO:0000256" key="4">
    <source>
        <dbReference type="ARBA" id="ARBA00022490"/>
    </source>
</evidence>
<dbReference type="InterPro" id="IPR003699">
    <property type="entry name" value="QueA"/>
</dbReference>
<dbReference type="STRING" id="112248.SAMN05444392_101601"/>
<evidence type="ECO:0000256" key="9">
    <source>
        <dbReference type="ARBA" id="ARBA00061210"/>
    </source>
</evidence>
<dbReference type="FunFam" id="3.40.1780.10:FF:000001">
    <property type="entry name" value="S-adenosylmethionine:tRNA ribosyltransferase-isomerase"/>
    <property type="match status" value="1"/>
</dbReference>
<comment type="pathway">
    <text evidence="2 13">tRNA modification; tRNA-queuosine biosynthesis.</text>
</comment>
<dbReference type="InterPro" id="IPR042118">
    <property type="entry name" value="QueA_dom1"/>
</dbReference>
<comment type="subcellular location">
    <subcellularLocation>
        <location evidence="1 13">Cytoplasm</location>
    </subcellularLocation>
</comment>
<dbReference type="GO" id="GO:0005737">
    <property type="term" value="C:cytoplasm"/>
    <property type="evidence" value="ECO:0007669"/>
    <property type="project" value="UniProtKB-SubCell"/>
</dbReference>
<dbReference type="InterPro" id="IPR042119">
    <property type="entry name" value="QueA_dom2"/>
</dbReference>
<evidence type="ECO:0000313" key="15">
    <source>
        <dbReference type="Proteomes" id="UP000184476"/>
    </source>
</evidence>
<dbReference type="Gene3D" id="3.40.1780.10">
    <property type="entry name" value="QueA-like"/>
    <property type="match status" value="1"/>
</dbReference>
<dbReference type="GO" id="GO:0008616">
    <property type="term" value="P:tRNA queuosine(34) biosynthetic process"/>
    <property type="evidence" value="ECO:0007669"/>
    <property type="project" value="UniProtKB-UniRule"/>
</dbReference>
<evidence type="ECO:0000256" key="13">
    <source>
        <dbReference type="HAMAP-Rule" id="MF_00113"/>
    </source>
</evidence>
<dbReference type="OrthoDB" id="9805933at2"/>
<protein>
    <recommendedName>
        <fullName evidence="11 13">S-adenosylmethionine:tRNA ribosyltransferase-isomerase</fullName>
        <ecNumber evidence="10 13">2.4.99.17</ecNumber>
    </recommendedName>
    <alternativeName>
        <fullName evidence="12 13">Queuosine biosynthesis protein QueA</fullName>
    </alternativeName>
</protein>
<dbReference type="PANTHER" id="PTHR30307:SF0">
    <property type="entry name" value="S-ADENOSYLMETHIONINE:TRNA RIBOSYLTRANSFERASE-ISOMERASE"/>
    <property type="match status" value="1"/>
</dbReference>
<keyword evidence="6 13" id="KW-0949">S-adenosyl-L-methionine</keyword>
<dbReference type="AlphaFoldDB" id="A0A1M4TRK8"/>
<dbReference type="RefSeq" id="WP_073151617.1">
    <property type="nucleotide sequence ID" value="NZ_FQVL01000001.1"/>
</dbReference>
<dbReference type="HAMAP" id="MF_00113">
    <property type="entry name" value="QueA"/>
    <property type="match status" value="1"/>
</dbReference>
<proteinExistence type="inferred from homology"/>
<keyword evidence="5 13" id="KW-0808">Transferase</keyword>
<gene>
    <name evidence="13" type="primary">queA</name>
    <name evidence="14" type="ORF">SAMN05444392_101601</name>
</gene>
<dbReference type="Pfam" id="PF02547">
    <property type="entry name" value="Queuosine_synth"/>
    <property type="match status" value="1"/>
</dbReference>
<evidence type="ECO:0000256" key="8">
    <source>
        <dbReference type="ARBA" id="ARBA00052751"/>
    </source>
</evidence>
<dbReference type="PANTHER" id="PTHR30307">
    <property type="entry name" value="S-ADENOSYLMETHIONINE:TRNA RIBOSYLTRANSFERASE-ISOMERASE"/>
    <property type="match status" value="1"/>
</dbReference>
<dbReference type="Gene3D" id="2.40.10.240">
    <property type="entry name" value="QueA-like"/>
    <property type="match status" value="1"/>
</dbReference>
<dbReference type="GO" id="GO:0051075">
    <property type="term" value="F:S-adenosylmethionine:tRNA ribosyltransferase-isomerase activity"/>
    <property type="evidence" value="ECO:0007669"/>
    <property type="project" value="UniProtKB-EC"/>
</dbReference>
<evidence type="ECO:0000256" key="7">
    <source>
        <dbReference type="ARBA" id="ARBA00022785"/>
    </source>
</evidence>
<dbReference type="UniPathway" id="UPA00392"/>
<dbReference type="Proteomes" id="UP000184476">
    <property type="component" value="Unassembled WGS sequence"/>
</dbReference>
<dbReference type="FunFam" id="2.40.10.240:FF:000002">
    <property type="entry name" value="S-adenosylmethionine:tRNA ribosyltransferase-isomerase"/>
    <property type="match status" value="1"/>
</dbReference>
<evidence type="ECO:0000256" key="11">
    <source>
        <dbReference type="ARBA" id="ARBA00069325"/>
    </source>
</evidence>
<evidence type="ECO:0000256" key="12">
    <source>
        <dbReference type="ARBA" id="ARBA00076160"/>
    </source>
</evidence>
<keyword evidence="14" id="KW-0413">Isomerase</keyword>